<evidence type="ECO:0000313" key="2">
    <source>
        <dbReference type="EMBL" id="AKB14179.1"/>
    </source>
</evidence>
<dbReference type="SUPFAM" id="SSF88723">
    <property type="entry name" value="PIN domain-like"/>
    <property type="match status" value="1"/>
</dbReference>
<evidence type="ECO:0000259" key="1">
    <source>
        <dbReference type="SMART" id="SM00670"/>
    </source>
</evidence>
<gene>
    <name evidence="2" type="ORF">MSTHT_2421</name>
</gene>
<dbReference type="Proteomes" id="UP000066529">
    <property type="component" value="Chromosome"/>
</dbReference>
<dbReference type="RefSeq" id="WP_048168122.1">
    <property type="nucleotide sequence ID" value="NZ_CP009501.1"/>
</dbReference>
<sequence length="122" mass="13857">MKVIIDTNGFMIPVQFGVDIFEELKRLGFNEFFVPEAVVFEIEKLIKRERGSNRAAAKVARSMMDRCERITDATGPADDVILRLAKEMGAAVLTNDIELKRRLAKEGIQTISLRQKNKLDFV</sequence>
<dbReference type="InterPro" id="IPR041120">
    <property type="entry name" value="PIN_9"/>
</dbReference>
<dbReference type="EMBL" id="CP009501">
    <property type="protein sequence ID" value="AKB14179.1"/>
    <property type="molecule type" value="Genomic_DNA"/>
</dbReference>
<dbReference type="GeneID" id="41602169"/>
<feature type="domain" description="PIN" evidence="1">
    <location>
        <begin position="1"/>
        <end position="101"/>
    </location>
</feature>
<dbReference type="PATRIC" id="fig|523844.20.peg.2953"/>
<dbReference type="AlphaFoldDB" id="A0A0E3H9I8"/>
<evidence type="ECO:0000313" key="3">
    <source>
        <dbReference type="Proteomes" id="UP000066529"/>
    </source>
</evidence>
<protein>
    <submittedName>
        <fullName evidence="2">Nucleotide binding protein, PINc</fullName>
    </submittedName>
</protein>
<accession>A0A0E3H9I8</accession>
<name>A0A0E3H9I8_METTT</name>
<dbReference type="Pfam" id="PF18477">
    <property type="entry name" value="PIN_9"/>
    <property type="match status" value="1"/>
</dbReference>
<dbReference type="CDD" id="cd09879">
    <property type="entry name" value="PIN_VapC_AF0591-like"/>
    <property type="match status" value="1"/>
</dbReference>
<dbReference type="InterPro" id="IPR002716">
    <property type="entry name" value="PIN_dom"/>
</dbReference>
<dbReference type="STRING" id="523844.MSTHT_2421"/>
<dbReference type="OrthoDB" id="15280at2157"/>
<dbReference type="HOGENOM" id="CLU_107892_1_0_2"/>
<dbReference type="Gene3D" id="3.40.50.1010">
    <property type="entry name" value="5'-nuclease"/>
    <property type="match status" value="1"/>
</dbReference>
<proteinExistence type="predicted"/>
<dbReference type="KEGG" id="mthr:MSTHT_2421"/>
<dbReference type="InterPro" id="IPR029060">
    <property type="entry name" value="PIN-like_dom_sf"/>
</dbReference>
<reference evidence="2 3" key="1">
    <citation type="submission" date="2014-07" db="EMBL/GenBank/DDBJ databases">
        <title>Methanogenic archaea and the global carbon cycle.</title>
        <authorList>
            <person name="Henriksen J.R."/>
            <person name="Luke J."/>
            <person name="Reinhart S."/>
            <person name="Benedict M.N."/>
            <person name="Youngblut N.D."/>
            <person name="Metcalf M.E."/>
            <person name="Whitaker R.J."/>
            <person name="Metcalf W.W."/>
        </authorList>
    </citation>
    <scope>NUCLEOTIDE SEQUENCE [LARGE SCALE GENOMIC DNA]</scope>
    <source>
        <strain evidence="3">ATCC 43570 / DSM 1825 / OCM 12 / VKM B-1830 / TM-1</strain>
    </source>
</reference>
<dbReference type="SMART" id="SM00670">
    <property type="entry name" value="PINc"/>
    <property type="match status" value="1"/>
</dbReference>
<organism evidence="2 3">
    <name type="scientific">Methanosarcina thermophila (strain ATCC 43570 / DSM 1825 / OCM 12 / VKM B-1830 / TM-1)</name>
    <dbReference type="NCBI Taxonomy" id="523844"/>
    <lineage>
        <taxon>Archaea</taxon>
        <taxon>Methanobacteriati</taxon>
        <taxon>Methanobacteriota</taxon>
        <taxon>Stenosarchaea group</taxon>
        <taxon>Methanomicrobia</taxon>
        <taxon>Methanosarcinales</taxon>
        <taxon>Methanosarcinaceae</taxon>
        <taxon>Methanosarcina</taxon>
    </lineage>
</organism>